<dbReference type="InterPro" id="IPR027417">
    <property type="entry name" value="P-loop_NTPase"/>
</dbReference>
<dbReference type="InterPro" id="IPR024317">
    <property type="entry name" value="Dynein_heavy_chain_D4_dom"/>
</dbReference>
<comment type="similarity">
    <text evidence="1">Belongs to the dynein heavy chain family.</text>
</comment>
<proteinExistence type="inferred from homology"/>
<feature type="domain" description="AAA+ ATPase" evidence="3">
    <location>
        <begin position="1"/>
        <end position="147"/>
    </location>
</feature>
<dbReference type="InterPro" id="IPR054354">
    <property type="entry name" value="DYNC2H1-like_lid"/>
</dbReference>
<dbReference type="Gene3D" id="3.40.50.300">
    <property type="entry name" value="P-loop containing nucleotide triphosphate hydrolases"/>
    <property type="match status" value="1"/>
</dbReference>
<dbReference type="FunFam" id="1.20.920.20:FF:000007">
    <property type="entry name" value="Cytoplasmic dynein 1 heavy chain 1-like"/>
    <property type="match status" value="1"/>
</dbReference>
<dbReference type="GO" id="GO:0007018">
    <property type="term" value="P:microtubule-based movement"/>
    <property type="evidence" value="ECO:0007669"/>
    <property type="project" value="InterPro"/>
</dbReference>
<dbReference type="InterPro" id="IPR026983">
    <property type="entry name" value="DHC"/>
</dbReference>
<dbReference type="PANTHER" id="PTHR46532:SF13">
    <property type="entry name" value="CYTOPLASMIC DYNEIN 1 HEAVY CHAIN 1"/>
    <property type="match status" value="1"/>
</dbReference>
<keyword evidence="2" id="KW-0175">Coiled coil</keyword>
<gene>
    <name evidence="4" type="primary">DYNC1H1_3</name>
    <name evidence="4" type="ORF">OS493_008692</name>
</gene>
<dbReference type="AlphaFoldDB" id="A0A9W9ZS99"/>
<evidence type="ECO:0000259" key="3">
    <source>
        <dbReference type="SMART" id="SM00382"/>
    </source>
</evidence>
<accession>A0A9W9ZS99</accession>
<name>A0A9W9ZS99_9CNID</name>
<dbReference type="GO" id="GO:0005858">
    <property type="term" value="C:axonemal dynein complex"/>
    <property type="evidence" value="ECO:0007669"/>
    <property type="project" value="TreeGrafter"/>
</dbReference>
<evidence type="ECO:0000313" key="4">
    <source>
        <dbReference type="EMBL" id="KAJ7386555.1"/>
    </source>
</evidence>
<dbReference type="GO" id="GO:0051959">
    <property type="term" value="F:dynein light intermediate chain binding"/>
    <property type="evidence" value="ECO:0007669"/>
    <property type="project" value="InterPro"/>
</dbReference>
<keyword evidence="5" id="KW-1185">Reference proteome</keyword>
<evidence type="ECO:0000256" key="2">
    <source>
        <dbReference type="SAM" id="Coils"/>
    </source>
</evidence>
<dbReference type="EMBL" id="MU825876">
    <property type="protein sequence ID" value="KAJ7386555.1"/>
    <property type="molecule type" value="Genomic_DNA"/>
</dbReference>
<feature type="coiled-coil region" evidence="2">
    <location>
        <begin position="615"/>
        <end position="663"/>
    </location>
</feature>
<dbReference type="InterPro" id="IPR003593">
    <property type="entry name" value="AAA+_ATPase"/>
</dbReference>
<dbReference type="FunFam" id="1.20.920.30:FF:000001">
    <property type="entry name" value="Cytoplasmic dynein heavy chain 1"/>
    <property type="match status" value="1"/>
</dbReference>
<dbReference type="Gene3D" id="1.20.920.20">
    <property type="match status" value="1"/>
</dbReference>
<dbReference type="Proteomes" id="UP001163046">
    <property type="component" value="Unassembled WGS sequence"/>
</dbReference>
<dbReference type="OrthoDB" id="5835872at2759"/>
<dbReference type="Pfam" id="PF22597">
    <property type="entry name" value="DYN_lid"/>
    <property type="match status" value="1"/>
</dbReference>
<reference evidence="4" key="1">
    <citation type="submission" date="2023-01" db="EMBL/GenBank/DDBJ databases">
        <title>Genome assembly of the deep-sea coral Lophelia pertusa.</title>
        <authorList>
            <person name="Herrera S."/>
            <person name="Cordes E."/>
        </authorList>
    </citation>
    <scope>NUCLEOTIDE SEQUENCE</scope>
    <source>
        <strain evidence="4">USNM1676648</strain>
        <tissue evidence="4">Polyp</tissue>
    </source>
</reference>
<comment type="caution">
    <text evidence="4">The sequence shown here is derived from an EMBL/GenBank/DDBJ whole genome shotgun (WGS) entry which is preliminary data.</text>
</comment>
<protein>
    <submittedName>
        <fullName evidence="4">Cytoplasmic dynein 1 heavy chain 1</fullName>
    </submittedName>
</protein>
<dbReference type="Pfam" id="PF12780">
    <property type="entry name" value="AAA_8"/>
    <property type="match status" value="1"/>
</dbReference>
<dbReference type="CDD" id="cd00009">
    <property type="entry name" value="AAA"/>
    <property type="match status" value="2"/>
</dbReference>
<evidence type="ECO:0000256" key="1">
    <source>
        <dbReference type="ARBA" id="ARBA00008887"/>
    </source>
</evidence>
<sequence length="705" mass="81066">MVLCGPPGSGKTMTLFSALRALPDMEVVGLNFSSATSPELLLKTFDHYCEYRRTPNGIVLAPILLGKWMVLFCDEINLPDMDSYGTQRVISFLRQIVEHGGFYRTTDQAWVTMERIQFVGACNPPTDPGRKPLSHRFLRHVPVIYVDYPGPASLTQIYGTFNRAMLRIVPSLRSYAQPLTDAMVEFYSMSQERFTQDMQPHYIYSPREMTRWVRGICEALKPLETLSAEGLVRLWAHEALRLFQDRLVEDDERKWTDENVNNVSLKHFPNIDRNAALARPILFSNWLSKDYMPVEQEELRDFVKARLKVFYEEELDVPLVLFNEVLEHVLRIDRIFRQPQGHLLLIGVSGAGKTTLSRFVAWMNGLSVFQVKIHRKYLAADFDEDLRAVLRRAGCKNEKVVFILDESNILESSFLERMNTLLANGEVPGLFEGDEYTTLMTQCKEGSQRAGLMLDSSEELYKWFTQQVMYNLHVVFTMNPSSEGLKSRAATSPALFNRCVLNWFGDWSTGALYQVGKEFTSKIDLEKSNYTPPDYLPKVYEDLPMHPSHREAVINAFVYVHQTLHQANERLAKKGGRVMAITPRHYLDFINHYVKLFNEKRSDLEEQQLHLNVGLQKIRETVDQVEELQKSLSLKSQELEAKNALANQKLKQMVKDQQEAEKKKVASMEIQSTIVKQTKQIKEKQTSVMAELAKVEPAVQDAKML</sequence>
<dbReference type="SMART" id="SM00382">
    <property type="entry name" value="AAA"/>
    <property type="match status" value="2"/>
</dbReference>
<evidence type="ECO:0000313" key="5">
    <source>
        <dbReference type="Proteomes" id="UP001163046"/>
    </source>
</evidence>
<dbReference type="FunFam" id="3.40.50.300:FF:001956">
    <property type="entry name" value="Dynein cytoplasmic 1 heavy chain 1"/>
    <property type="match status" value="1"/>
</dbReference>
<organism evidence="4 5">
    <name type="scientific">Desmophyllum pertusum</name>
    <dbReference type="NCBI Taxonomy" id="174260"/>
    <lineage>
        <taxon>Eukaryota</taxon>
        <taxon>Metazoa</taxon>
        <taxon>Cnidaria</taxon>
        <taxon>Anthozoa</taxon>
        <taxon>Hexacorallia</taxon>
        <taxon>Scleractinia</taxon>
        <taxon>Caryophylliina</taxon>
        <taxon>Caryophylliidae</taxon>
        <taxon>Desmophyllum</taxon>
    </lineage>
</organism>
<dbReference type="SUPFAM" id="SSF52540">
    <property type="entry name" value="P-loop containing nucleoside triphosphate hydrolases"/>
    <property type="match status" value="2"/>
</dbReference>
<feature type="domain" description="AAA+ ATPase" evidence="3">
    <location>
        <begin position="339"/>
        <end position="505"/>
    </location>
</feature>
<dbReference type="PANTHER" id="PTHR46532">
    <property type="entry name" value="MALE FERTILITY FACTOR KL5"/>
    <property type="match status" value="1"/>
</dbReference>
<dbReference type="Gene3D" id="1.20.920.30">
    <property type="match status" value="1"/>
</dbReference>
<dbReference type="Pfam" id="PF12775">
    <property type="entry name" value="AAA_7"/>
    <property type="match status" value="1"/>
</dbReference>
<dbReference type="GO" id="GO:0045505">
    <property type="term" value="F:dynein intermediate chain binding"/>
    <property type="evidence" value="ECO:0007669"/>
    <property type="project" value="InterPro"/>
</dbReference>